<sequence length="1016" mass="112070">MHSILLMFMIAAAYTYSQVFAEDVYVAELMVESNTTLDAQFILTLLNGTSSLWVTGAGGTNYTVTLTNSLVAECLVIGDETSCNCSTGYAWSNEVCYKYNCCRETTCRQSVSMVTPLCVDKVEVVINGSIYTGTSIRWDASKGQTVKNSFETLNGLQTVNVTGPRASDPTIIEFNSAVSVRVDTSKLQEVITSLTAALGAGVQIFVDTLGMVNIEVPTTSVCYMSTPELKCTFEEATGSAAWYMSRQEKRFELNNGIVVQLNSICATTDYKSCIAVTLKNLTGIWEGTYECGFTNGTIRHTAKADLNVALLPDVITMEVQPLIVDCSKGEQQSAYITATVLRSKENYTVVWTPTTKNNKSSINGPNIVYSTEAAVICDSKEATVSVTFQNRKGQGKTATVPIPKLLVVDTSCKAEDVDGQRWPQTPKGVTVFNRTCSPGRVGFISRTCNGPDWQKVYTECIDQQLNNVKNAAEDFLKGLGATQEVAMDIFEGLKNSSTSRSDANSIADIGASINILNTMASASQTVVIKEEVLPNFVKAASNMLNSTWGEVNETVRHNMSAKYLESMEGLVKNIKINNSKDFQSPNLDLKFCTSSDCNVSVFDINVNLNKTSGIMKTVGVKNLMNKLKNNFPRSELNPLLLSATLENGSDSTIVIKMDFPNDKPQKNNESFCVFWNTTLNEWSKEGCTLNKTDGNRSVCVCNHLTSFSVLMSKTDVSTPELDFITYVGLGVSICSLLIFLLIEALVWSAVVKSNLSHFRHTCVVNIAVFRLLADCSFLASSFPDKLSESMCLAFTVCKHLLYLAMFCWMLCLSIMLVHQLIFVFSPLRKRVFMFLSSIVGYVCPIIIVGCSYVYSKYTKREYYDKTKCWLVYEGILKGSLHAFLLPAGVIILTNLFSMVVVIVTLMKSSVPDSSKTDDKETAKSILKVVVFLTPVFGITWVIGYFVFTLEPSHELHFFVSYSFTILNSFQGLFIFLTACFAEQKVRDELIRMITGKSKGNSDSTKNLTSTAYTKDK</sequence>
<evidence type="ECO:0000256" key="8">
    <source>
        <dbReference type="ARBA" id="ARBA00023170"/>
    </source>
</evidence>
<evidence type="ECO:0000256" key="11">
    <source>
        <dbReference type="SAM" id="MobiDB-lite"/>
    </source>
</evidence>
<evidence type="ECO:0000313" key="16">
    <source>
        <dbReference type="Proteomes" id="UP000515145"/>
    </source>
</evidence>
<dbReference type="GO" id="GO:0016020">
    <property type="term" value="C:membrane"/>
    <property type="evidence" value="ECO:0007669"/>
    <property type="project" value="UniProtKB-SubCell"/>
</dbReference>
<dbReference type="Gene3D" id="2.60.220.50">
    <property type="match status" value="1"/>
</dbReference>
<evidence type="ECO:0000259" key="14">
    <source>
        <dbReference type="PROSITE" id="PS50221"/>
    </source>
</evidence>
<keyword evidence="8 17" id="KW-0675">Receptor</keyword>
<dbReference type="Pfam" id="PF01825">
    <property type="entry name" value="GPS"/>
    <property type="match status" value="1"/>
</dbReference>
<dbReference type="PRINTS" id="PR00249">
    <property type="entry name" value="GPCRSECRETIN"/>
</dbReference>
<organism evidence="16 17">
    <name type="scientific">Parambassis ranga</name>
    <name type="common">Indian glassy fish</name>
    <dbReference type="NCBI Taxonomy" id="210632"/>
    <lineage>
        <taxon>Eukaryota</taxon>
        <taxon>Metazoa</taxon>
        <taxon>Chordata</taxon>
        <taxon>Craniata</taxon>
        <taxon>Vertebrata</taxon>
        <taxon>Euteleostomi</taxon>
        <taxon>Actinopterygii</taxon>
        <taxon>Neopterygii</taxon>
        <taxon>Teleostei</taxon>
        <taxon>Neoteleostei</taxon>
        <taxon>Acanthomorphata</taxon>
        <taxon>Ovalentaria</taxon>
        <taxon>Ambassidae</taxon>
        <taxon>Parambassis</taxon>
    </lineage>
</organism>
<dbReference type="RefSeq" id="XP_028254010.1">
    <property type="nucleotide sequence ID" value="XM_028398209.1"/>
</dbReference>
<dbReference type="Gene3D" id="4.10.1240.10">
    <property type="entry name" value="GPCR, family 2, extracellular hormone receptor domain"/>
    <property type="match status" value="1"/>
</dbReference>
<dbReference type="InterPro" id="IPR000832">
    <property type="entry name" value="GPCR_2_secretin-like"/>
</dbReference>
<dbReference type="PROSITE" id="PS50221">
    <property type="entry name" value="GAIN_B"/>
    <property type="match status" value="1"/>
</dbReference>
<evidence type="ECO:0000256" key="4">
    <source>
        <dbReference type="ARBA" id="ARBA00022989"/>
    </source>
</evidence>
<proteinExistence type="inferred from homology"/>
<keyword evidence="6 12" id="KW-0472">Membrane</keyword>
<comment type="subcellular location">
    <subcellularLocation>
        <location evidence="1">Membrane</location>
        <topology evidence="1">Multi-pass membrane protein</topology>
    </subcellularLocation>
</comment>
<dbReference type="GO" id="GO:0004930">
    <property type="term" value="F:G protein-coupled receptor activity"/>
    <property type="evidence" value="ECO:0007669"/>
    <property type="project" value="UniProtKB-KW"/>
</dbReference>
<evidence type="ECO:0000256" key="5">
    <source>
        <dbReference type="ARBA" id="ARBA00023040"/>
    </source>
</evidence>
<keyword evidence="5" id="KW-0297">G-protein coupled receptor</keyword>
<evidence type="ECO:0000256" key="6">
    <source>
        <dbReference type="ARBA" id="ARBA00023136"/>
    </source>
</evidence>
<feature type="domain" description="G-protein coupled receptors family 2 profile 2" evidence="15">
    <location>
        <begin position="721"/>
        <end position="982"/>
    </location>
</feature>
<gene>
    <name evidence="17" type="primary">adgrf3b</name>
</gene>
<evidence type="ECO:0000256" key="9">
    <source>
        <dbReference type="ARBA" id="ARBA00023180"/>
    </source>
</evidence>
<evidence type="ECO:0000256" key="10">
    <source>
        <dbReference type="ARBA" id="ARBA00023224"/>
    </source>
</evidence>
<evidence type="ECO:0000256" key="12">
    <source>
        <dbReference type="SAM" id="Phobius"/>
    </source>
</evidence>
<feature type="signal peptide" evidence="13">
    <location>
        <begin position="1"/>
        <end position="21"/>
    </location>
</feature>
<feature type="transmembrane region" description="Helical" evidence="12">
    <location>
        <begin position="883"/>
        <end position="905"/>
    </location>
</feature>
<feature type="transmembrane region" description="Helical" evidence="12">
    <location>
        <begin position="800"/>
        <end position="824"/>
    </location>
</feature>
<protein>
    <submittedName>
        <fullName evidence="17">Adhesion G-protein coupled receptor F2</fullName>
    </submittedName>
</protein>
<dbReference type="InterPro" id="IPR000203">
    <property type="entry name" value="GPS"/>
</dbReference>
<dbReference type="PANTHER" id="PTHR45813:SF2">
    <property type="entry name" value="ADHESION G-PROTEIN COUPLED RECEPTOR F3"/>
    <property type="match status" value="1"/>
</dbReference>
<dbReference type="GO" id="GO:0007189">
    <property type="term" value="P:adenylate cyclase-activating G protein-coupled receptor signaling pathway"/>
    <property type="evidence" value="ECO:0007669"/>
    <property type="project" value="TreeGrafter"/>
</dbReference>
<evidence type="ECO:0000256" key="2">
    <source>
        <dbReference type="ARBA" id="ARBA00007343"/>
    </source>
</evidence>
<evidence type="ECO:0000259" key="15">
    <source>
        <dbReference type="PROSITE" id="PS50261"/>
    </source>
</evidence>
<dbReference type="InterPro" id="IPR017981">
    <property type="entry name" value="GPCR_2-like_7TM"/>
</dbReference>
<comment type="similarity">
    <text evidence="2">Belongs to the G-protein coupled receptor 2 family. Adhesion G-protein coupled receptor (ADGR) subfamily.</text>
</comment>
<name>A0A6P7HEN6_9TELE</name>
<evidence type="ECO:0000256" key="7">
    <source>
        <dbReference type="ARBA" id="ARBA00023157"/>
    </source>
</evidence>
<keyword evidence="4 12" id="KW-1133">Transmembrane helix</keyword>
<dbReference type="AlphaFoldDB" id="A0A6P7HEN6"/>
<dbReference type="InterPro" id="IPR036445">
    <property type="entry name" value="GPCR_2_extracell_dom_sf"/>
</dbReference>
<dbReference type="Pfam" id="PF00002">
    <property type="entry name" value="7tm_2"/>
    <property type="match status" value="1"/>
</dbReference>
<keyword evidence="10" id="KW-0807">Transducer</keyword>
<accession>A0A6P7HEN6</accession>
<dbReference type="CTD" id="565465"/>
<dbReference type="InterPro" id="IPR051587">
    <property type="entry name" value="Adhesion_GPCR"/>
</dbReference>
<dbReference type="PANTHER" id="PTHR45813">
    <property type="entry name" value="IG-LIKE DOMAIN-CONTAINING PROTEIN"/>
    <property type="match status" value="1"/>
</dbReference>
<dbReference type="InParanoid" id="A0A6P7HEN6"/>
<feature type="transmembrane region" description="Helical" evidence="12">
    <location>
        <begin position="925"/>
        <end position="947"/>
    </location>
</feature>
<dbReference type="SUPFAM" id="SSF81321">
    <property type="entry name" value="Family A G protein-coupled receptor-like"/>
    <property type="match status" value="1"/>
</dbReference>
<feature type="transmembrane region" description="Helical" evidence="12">
    <location>
        <begin position="831"/>
        <end position="854"/>
    </location>
</feature>
<keyword evidence="7" id="KW-1015">Disulfide bond</keyword>
<evidence type="ECO:0000313" key="17">
    <source>
        <dbReference type="RefSeq" id="XP_028254010.1"/>
    </source>
</evidence>
<dbReference type="Proteomes" id="UP000515145">
    <property type="component" value="Chromosome 24"/>
</dbReference>
<feature type="transmembrane region" description="Helical" evidence="12">
    <location>
        <begin position="959"/>
        <end position="981"/>
    </location>
</feature>
<feature type="domain" description="GAIN-B" evidence="14">
    <location>
        <begin position="578"/>
        <end position="717"/>
    </location>
</feature>
<evidence type="ECO:0000256" key="3">
    <source>
        <dbReference type="ARBA" id="ARBA00022692"/>
    </source>
</evidence>
<dbReference type="GeneID" id="114429259"/>
<keyword evidence="9" id="KW-0325">Glycoprotein</keyword>
<dbReference type="Gene3D" id="1.20.1070.10">
    <property type="entry name" value="Rhodopsin 7-helix transmembrane proteins"/>
    <property type="match status" value="1"/>
</dbReference>
<dbReference type="SMART" id="SM00303">
    <property type="entry name" value="GPS"/>
    <property type="match status" value="1"/>
</dbReference>
<dbReference type="PROSITE" id="PS50261">
    <property type="entry name" value="G_PROTEIN_RECEP_F2_4"/>
    <property type="match status" value="1"/>
</dbReference>
<keyword evidence="3 12" id="KW-0812">Transmembrane</keyword>
<dbReference type="GO" id="GO:0007166">
    <property type="term" value="P:cell surface receptor signaling pathway"/>
    <property type="evidence" value="ECO:0007669"/>
    <property type="project" value="InterPro"/>
</dbReference>
<dbReference type="InterPro" id="IPR046338">
    <property type="entry name" value="GAIN_dom_sf"/>
</dbReference>
<keyword evidence="16" id="KW-1185">Reference proteome</keyword>
<evidence type="ECO:0000256" key="1">
    <source>
        <dbReference type="ARBA" id="ARBA00004141"/>
    </source>
</evidence>
<dbReference type="InterPro" id="IPR057244">
    <property type="entry name" value="GAIN_B"/>
</dbReference>
<reference evidence="17" key="1">
    <citation type="submission" date="2025-08" db="UniProtKB">
        <authorList>
            <consortium name="RefSeq"/>
        </authorList>
    </citation>
    <scope>IDENTIFICATION</scope>
</reference>
<feature type="region of interest" description="Disordered" evidence="11">
    <location>
        <begin position="997"/>
        <end position="1016"/>
    </location>
</feature>
<feature type="chain" id="PRO_5027983130" evidence="13">
    <location>
        <begin position="22"/>
        <end position="1016"/>
    </location>
</feature>
<dbReference type="OrthoDB" id="10040049at2759"/>
<feature type="transmembrane region" description="Helical" evidence="12">
    <location>
        <begin position="762"/>
        <end position="780"/>
    </location>
</feature>
<evidence type="ECO:0000256" key="13">
    <source>
        <dbReference type="SAM" id="SignalP"/>
    </source>
</evidence>
<keyword evidence="13" id="KW-0732">Signal</keyword>
<feature type="transmembrane region" description="Helical" evidence="12">
    <location>
        <begin position="723"/>
        <end position="750"/>
    </location>
</feature>
<dbReference type="FunFam" id="1.20.1070.10:FF:000058">
    <property type="entry name" value="Adhesion G protein-coupled receptor F5"/>
    <property type="match status" value="1"/>
</dbReference>